<feature type="compositionally biased region" description="Basic and acidic residues" evidence="1">
    <location>
        <begin position="836"/>
        <end position="846"/>
    </location>
</feature>
<feature type="region of interest" description="Disordered" evidence="1">
    <location>
        <begin position="801"/>
        <end position="892"/>
    </location>
</feature>
<organism evidence="2 3">
    <name type="scientific">Phialocephala subalpina</name>
    <dbReference type="NCBI Taxonomy" id="576137"/>
    <lineage>
        <taxon>Eukaryota</taxon>
        <taxon>Fungi</taxon>
        <taxon>Dikarya</taxon>
        <taxon>Ascomycota</taxon>
        <taxon>Pezizomycotina</taxon>
        <taxon>Leotiomycetes</taxon>
        <taxon>Helotiales</taxon>
        <taxon>Mollisiaceae</taxon>
        <taxon>Phialocephala</taxon>
        <taxon>Phialocephala fortinii species complex</taxon>
    </lineage>
</organism>
<feature type="compositionally biased region" description="Low complexity" evidence="1">
    <location>
        <begin position="744"/>
        <end position="762"/>
    </location>
</feature>
<accession>A0A1L7XLX1</accession>
<feature type="region of interest" description="Disordered" evidence="1">
    <location>
        <begin position="985"/>
        <end position="1141"/>
    </location>
</feature>
<feature type="compositionally biased region" description="Polar residues" evidence="1">
    <location>
        <begin position="244"/>
        <end position="255"/>
    </location>
</feature>
<gene>
    <name evidence="2" type="ORF">PAC_15904</name>
</gene>
<feature type="compositionally biased region" description="Gly residues" evidence="1">
    <location>
        <begin position="1195"/>
        <end position="1205"/>
    </location>
</feature>
<feature type="region of interest" description="Disordered" evidence="1">
    <location>
        <begin position="344"/>
        <end position="419"/>
    </location>
</feature>
<feature type="compositionally biased region" description="Basic and acidic residues" evidence="1">
    <location>
        <begin position="1094"/>
        <end position="1107"/>
    </location>
</feature>
<feature type="compositionally biased region" description="Polar residues" evidence="1">
    <location>
        <begin position="1383"/>
        <end position="1421"/>
    </location>
</feature>
<feature type="compositionally biased region" description="Basic and acidic residues" evidence="1">
    <location>
        <begin position="438"/>
        <end position="447"/>
    </location>
</feature>
<feature type="compositionally biased region" description="Low complexity" evidence="1">
    <location>
        <begin position="681"/>
        <end position="698"/>
    </location>
</feature>
<feature type="compositionally biased region" description="Polar residues" evidence="1">
    <location>
        <begin position="853"/>
        <end position="871"/>
    </location>
</feature>
<feature type="compositionally biased region" description="Basic and acidic residues" evidence="1">
    <location>
        <begin position="1462"/>
        <end position="1476"/>
    </location>
</feature>
<feature type="compositionally biased region" description="Polar residues" evidence="1">
    <location>
        <begin position="1259"/>
        <end position="1268"/>
    </location>
</feature>
<feature type="compositionally biased region" description="Polar residues" evidence="1">
    <location>
        <begin position="448"/>
        <end position="462"/>
    </location>
</feature>
<name>A0A1L7XLX1_9HELO</name>
<feature type="compositionally biased region" description="Low complexity" evidence="1">
    <location>
        <begin position="117"/>
        <end position="132"/>
    </location>
</feature>
<feature type="compositionally biased region" description="Polar residues" evidence="1">
    <location>
        <begin position="920"/>
        <end position="936"/>
    </location>
</feature>
<feature type="region of interest" description="Disordered" evidence="1">
    <location>
        <begin position="278"/>
        <end position="326"/>
    </location>
</feature>
<feature type="compositionally biased region" description="Low complexity" evidence="1">
    <location>
        <begin position="809"/>
        <end position="826"/>
    </location>
</feature>
<feature type="compositionally biased region" description="Low complexity" evidence="1">
    <location>
        <begin position="304"/>
        <end position="321"/>
    </location>
</feature>
<dbReference type="EMBL" id="FJOG01000034">
    <property type="protein sequence ID" value="CZR66004.1"/>
    <property type="molecule type" value="Genomic_DNA"/>
</dbReference>
<feature type="compositionally biased region" description="Low complexity" evidence="1">
    <location>
        <begin position="50"/>
        <end position="69"/>
    </location>
</feature>
<reference evidence="2 3" key="1">
    <citation type="submission" date="2016-03" db="EMBL/GenBank/DDBJ databases">
        <authorList>
            <person name="Ploux O."/>
        </authorList>
    </citation>
    <scope>NUCLEOTIDE SEQUENCE [LARGE SCALE GENOMIC DNA]</scope>
    <source>
        <strain evidence="2 3">UAMH 11012</strain>
    </source>
</reference>
<sequence length="1490" mass="150002">MDKLRNILHPGRQQDDETLYGSGQTTGKTGGLTGEGSHLSSSTGNTPGLTGSQTAGTTGASGIGNTSTGVPSEASTDQTGRAVGSGTTTGTSGLGGQGSHLSGARDPTSTTTSGLAGNQTSGLGNTSSTTGSRQPGLARDAATTAAATTSGNTGFAHQPGMQHGNGRELGTETVTPAAVGSHHASDTTSSNNYDMPGSWDDTYDRSGMGSRTTSTGLGSTTADARYPSTTQGTGQLGSTTSSSVPAQSTNTSTGSHLGRDAAAIGTAGAVGEGIHHHRENERNIGSGTGATGYLGTTQDTSRIGSNTGYGNTTSSSATGTGNHLGRDAAALGTAGAVGEGIHHHRENEDGLGSARVLGTTTSHSTRLPSGSGIPSTTLGTEHSGYTSTFPDRTLESQQPSSTTGYGSSNTGNTSSGHHLDRDAAVLGTAGAVGGTALHHREDERNLRDQYTAQPGSEYTGTTREMPLGSATGHTGATAEQPLGSSTGYGSAQGNNTTSGYHLGRDAAALGTAGAVGEGIHHHRENECGLGSSGVTSGYNTYGSSSGPHNTDTANLLDPNIGGGASTLEDAHKHHPQHGGGAEAADKHHMGQDAAIGAGGAGAVGLAEHERNKHDNDKTTGFGGSSTTTQPTSTTTSRTDPTLSSTTGKDHHYGRDATIGAGGVGAAGLAAHEYGKHDNERSTGIGNTSTTTNPATSSSRIDPTAPSTSSGKDHHYGRDAAVGAGGVGAAGLAAHEYGKHGNERSTGIGNTSTSTNPATTSSTLRADPTSSSTSTGKDHHYGRDAAVGAGGVGAAGLAGHEYEKHHGDNTTGTSGLSQTSSGTSSLPGPAPNTAGPHSKDWMNKLDPRVVANPTMAQGNPQAESTLSSQKPSAETGGYGAGSNTSGHHYGRDAAVAGGVGAGVAAPLAHENEKRRLERLDNQGTQKPNELGNPSASAITGHPATDSTATNAAQNTGPLGDSAKSKDHHYGRDTAVAGGVGTAAYEAGKHKHDKDLSEAEKAAKKQHKHDEKELKKEHKHDQKQLEKEQKHDEKAARKESKGGLFGFLHRDKNKKYTPEEEQEFDRQEREHNNSHKGRDAALGTAGVGALGAGAYEAEKHHHTGTDTDKPLPYAPGNQGVGTGAGSDNTTTGQKDHHYGRNAALGTGAAGAAGYAVHEHDKTHSTPLSNKPVGEDLGDKLHGAERNRGVTGTSGFPGTEGYGSGVVGSGTTHTTTGATSGSDAYGSGTHVPSEASTDQYGNPIDSGIVASGTGRDYPTGTHVPSQASTDQYGKPVGEGLTSGSSGSQGHHFGRDAALGTGAAGAAGVAAHEHRKHDSGYQPSSTTGYDNKTAASGLTGSTGQYDNTSSGYAGSQGRTGHHTGRDAVDLGGAGAFGEHEYRKHDTTSGQHQPGSNTSSQYDNTGLGYGQQQSGITGTQEYGSSDTSHKGIGPSVGSASGRRRLHKDPPASHPASGSSHVPASGGEAERMMQEGKEDLGRDTGVANTGNEKVNY</sequence>
<feature type="compositionally biased region" description="Low complexity" evidence="1">
    <location>
        <begin position="400"/>
        <end position="416"/>
    </location>
</feature>
<feature type="compositionally biased region" description="Low complexity" evidence="1">
    <location>
        <begin position="1293"/>
        <end position="1306"/>
    </location>
</feature>
<feature type="compositionally biased region" description="Basic and acidic residues" evidence="1">
    <location>
        <begin position="1373"/>
        <end position="1382"/>
    </location>
</feature>
<protein>
    <submittedName>
        <fullName evidence="2">Uncharacterized protein</fullName>
    </submittedName>
</protein>
<evidence type="ECO:0000313" key="3">
    <source>
        <dbReference type="Proteomes" id="UP000184330"/>
    </source>
</evidence>
<feature type="compositionally biased region" description="Low complexity" evidence="1">
    <location>
        <begin position="206"/>
        <end position="221"/>
    </location>
</feature>
<feature type="region of interest" description="Disordered" evidence="1">
    <location>
        <begin position="435"/>
        <end position="496"/>
    </location>
</feature>
<feature type="region of interest" description="Disordered" evidence="1">
    <location>
        <begin position="538"/>
        <end position="587"/>
    </location>
</feature>
<keyword evidence="3" id="KW-1185">Reference proteome</keyword>
<feature type="compositionally biased region" description="Basic and acidic residues" evidence="1">
    <location>
        <begin position="1046"/>
        <end position="1077"/>
    </location>
</feature>
<proteinExistence type="predicted"/>
<feature type="region of interest" description="Disordered" evidence="1">
    <location>
        <begin position="1"/>
        <end position="258"/>
    </location>
</feature>
<feature type="compositionally biased region" description="Low complexity" evidence="1">
    <location>
        <begin position="228"/>
        <end position="243"/>
    </location>
</feature>
<feature type="region of interest" description="Disordered" evidence="1">
    <location>
        <begin position="918"/>
        <end position="972"/>
    </location>
</feature>
<feature type="compositionally biased region" description="Basic and acidic residues" evidence="1">
    <location>
        <begin position="991"/>
        <end position="1039"/>
    </location>
</feature>
<dbReference type="Proteomes" id="UP000184330">
    <property type="component" value="Unassembled WGS sequence"/>
</dbReference>
<feature type="compositionally biased region" description="Polar residues" evidence="1">
    <location>
        <begin position="1480"/>
        <end position="1490"/>
    </location>
</feature>
<dbReference type="OrthoDB" id="2590867at2759"/>
<feature type="compositionally biased region" description="Polar residues" evidence="1">
    <location>
        <begin position="294"/>
        <end position="303"/>
    </location>
</feature>
<feature type="region of interest" description="Disordered" evidence="1">
    <location>
        <begin position="738"/>
        <end position="787"/>
    </location>
</feature>
<feature type="compositionally biased region" description="Polar residues" evidence="1">
    <location>
        <begin position="38"/>
        <end position="49"/>
    </location>
</feature>
<feature type="compositionally biased region" description="Polar residues" evidence="1">
    <location>
        <begin position="358"/>
        <end position="399"/>
    </location>
</feature>
<feature type="compositionally biased region" description="Polar residues" evidence="1">
    <location>
        <begin position="107"/>
        <end position="116"/>
    </location>
</feature>
<feature type="compositionally biased region" description="Low complexity" evidence="1">
    <location>
        <begin position="1206"/>
        <end position="1226"/>
    </location>
</feature>
<feature type="region of interest" description="Disordered" evidence="1">
    <location>
        <begin position="676"/>
        <end position="721"/>
    </location>
</feature>
<feature type="compositionally biased region" description="Low complexity" evidence="1">
    <location>
        <begin position="624"/>
        <end position="646"/>
    </location>
</feature>
<feature type="compositionally biased region" description="Polar residues" evidence="1">
    <location>
        <begin position="482"/>
        <end position="496"/>
    </location>
</feature>
<feature type="compositionally biased region" description="Basic and acidic residues" evidence="1">
    <location>
        <begin position="1170"/>
        <end position="1185"/>
    </location>
</feature>
<feature type="compositionally biased region" description="Polar residues" evidence="1">
    <location>
        <begin position="1317"/>
        <end position="1354"/>
    </location>
</feature>
<evidence type="ECO:0000313" key="2">
    <source>
        <dbReference type="EMBL" id="CZR66004.1"/>
    </source>
</evidence>
<feature type="compositionally biased region" description="Low complexity" evidence="1">
    <location>
        <begin position="1274"/>
        <end position="1286"/>
    </location>
</feature>
<feature type="compositionally biased region" description="Low complexity" evidence="1">
    <location>
        <begin position="1448"/>
        <end position="1461"/>
    </location>
</feature>
<evidence type="ECO:0000256" key="1">
    <source>
        <dbReference type="SAM" id="MobiDB-lite"/>
    </source>
</evidence>
<feature type="region of interest" description="Disordered" evidence="1">
    <location>
        <begin position="612"/>
        <end position="658"/>
    </location>
</feature>
<feature type="region of interest" description="Disordered" evidence="1">
    <location>
        <begin position="1156"/>
        <end position="1490"/>
    </location>
</feature>
<feature type="compositionally biased region" description="Polar residues" evidence="1">
    <location>
        <begin position="943"/>
        <end position="955"/>
    </location>
</feature>
<feature type="compositionally biased region" description="Basic and acidic residues" evidence="1">
    <location>
        <begin position="961"/>
        <end position="970"/>
    </location>
</feature>
<dbReference type="STRING" id="576137.A0A1L7XLX1"/>